<dbReference type="SUPFAM" id="SSF48403">
    <property type="entry name" value="Ankyrin repeat"/>
    <property type="match status" value="1"/>
</dbReference>
<dbReference type="GO" id="GO:0006357">
    <property type="term" value="P:regulation of transcription by RNA polymerase II"/>
    <property type="evidence" value="ECO:0007669"/>
    <property type="project" value="TreeGrafter"/>
</dbReference>
<dbReference type="STRING" id="90262.A0A1X2IXI5"/>
<dbReference type="OrthoDB" id="71307at2759"/>
<protein>
    <recommendedName>
        <fullName evidence="4">IPT/TIG domain-containing protein</fullName>
    </recommendedName>
</protein>
<keyword evidence="1 2" id="KW-0040">ANK repeat</keyword>
<dbReference type="CDD" id="cd00102">
    <property type="entry name" value="IPT"/>
    <property type="match status" value="1"/>
</dbReference>
<evidence type="ECO:0000313" key="5">
    <source>
        <dbReference type="EMBL" id="ORZ23181.1"/>
    </source>
</evidence>
<feature type="repeat" description="ANK" evidence="2">
    <location>
        <begin position="989"/>
        <end position="1012"/>
    </location>
</feature>
<sequence length="1138" mass="124997">MPSSLDSSSGDNPHLLSNTSTPPLQTQTQPSQSQPQHHLMSTSSSSTTLNHPEQVMDMFLHQVSDYNTQHLTFDDRMAHANDPNNHFYSSNVDHNGIKIENTSHDFPHELSMDSSPFLGLGDPSLASQQQQASPSSSAPVTSHQHTPEDSSNKNTSTSKRNSKQKSKEGSSLLHVFTNPLLHAIPMLARNCLNFEDFLTQAAIQGQHGLLGSKNDNSNNNEFTTPDNLVLGPTGDKSRVLTKLECPWHVKVLGLPSSGAKSRVETQIKVVLQLSNSVGDLATNWSHLKLPEHMVARDKLKRRNQSKNGEGGGDTQANDVAPALAETQVLNLEAAVVCDGNADNEIIMCSSCVHRERKRMKRKRDNKVARAANKEGGAAKLAALFANDLPDLTNETVMAEERKKILLFNCSEYVEFSNGEVTLPTRVTCYCRHHSEKVGFRIVFTVKDCHNHVLGTGRSPPIMITDDHKSSKAQSATPAPQPAPAASRKRSRNEEGLVDMKPPALQKRKVPTNTEAETDSVISSPVTSTPATPLSNIEEPPSTPLRQRDSVSRSPSVFDNQPLNTNAGDQRKNLQDTSQEKPSNDYITHLQTTPQNSNSPSALVDNLQQGDLFEFLNSDNMNMDQLMPMSSTGAHQQPVPPHHHQQLSYPQTQPQHQMMSMMQQLSHMPQSPIHNMLNRRHPAISTNTLHSHQRQPTHVDNNDNSNNGSSSSSSSSNNNDSSGNTQSVYSKMFQQRQTTENSNKSNLPRLHRLIPAEGPIYGGSEVTVLGSNFYEGLTCLFGENPAVPTHCWSANTLLCILPPATTAGPVVVSFKEHPLMLEGQDVVLFTYFDESDRALMELALQVVGLKTMGKVEDARQIAMRIVQGDGNNQGRKSDNRGADSTASTTTTATNGTQRLSYRQFLTTKVAQATYDNARMLFYSQLEEQIIAALMAASTVSGTRRIWIGNCISLTNRSKHTLLHLAVIRGYTRLVRILVHLRCNVNQVDRNGFTALHFASWTGKIAMVKMLLDKTDWQIETVNGKTALQLALDAGHHGVVALFDERDQGQHMDKPSALITPRHKRSISDASMASTSSSKVRVPLIDILPSSAAVSSAKSILPDKLFNILSSIYVTSANTPCIQQFGQSVSTVYTSMLDPF</sequence>
<feature type="compositionally biased region" description="Polar residues" evidence="3">
    <location>
        <begin position="583"/>
        <end position="602"/>
    </location>
</feature>
<evidence type="ECO:0000313" key="6">
    <source>
        <dbReference type="Proteomes" id="UP000193560"/>
    </source>
</evidence>
<feature type="region of interest" description="Disordered" evidence="3">
    <location>
        <begin position="865"/>
        <end position="890"/>
    </location>
</feature>
<dbReference type="AlphaFoldDB" id="A0A1X2IXI5"/>
<dbReference type="Gene3D" id="1.25.40.20">
    <property type="entry name" value="Ankyrin repeat-containing domain"/>
    <property type="match status" value="1"/>
</dbReference>
<evidence type="ECO:0000256" key="3">
    <source>
        <dbReference type="SAM" id="MobiDB-lite"/>
    </source>
</evidence>
<dbReference type="InterPro" id="IPR002909">
    <property type="entry name" value="IPT_dom"/>
</dbReference>
<evidence type="ECO:0000256" key="2">
    <source>
        <dbReference type="PROSITE-ProRule" id="PRU00023"/>
    </source>
</evidence>
<feature type="compositionally biased region" description="Polar residues" evidence="3">
    <location>
        <begin position="551"/>
        <end position="567"/>
    </location>
</feature>
<organism evidence="5 6">
    <name type="scientific">Absidia repens</name>
    <dbReference type="NCBI Taxonomy" id="90262"/>
    <lineage>
        <taxon>Eukaryota</taxon>
        <taxon>Fungi</taxon>
        <taxon>Fungi incertae sedis</taxon>
        <taxon>Mucoromycota</taxon>
        <taxon>Mucoromycotina</taxon>
        <taxon>Mucoromycetes</taxon>
        <taxon>Mucorales</taxon>
        <taxon>Cunninghamellaceae</taxon>
        <taxon>Absidia</taxon>
    </lineage>
</organism>
<feature type="compositionally biased region" description="Basic and acidic residues" evidence="3">
    <location>
        <begin position="568"/>
        <end position="582"/>
    </location>
</feature>
<dbReference type="Gene3D" id="2.60.40.10">
    <property type="entry name" value="Immunoglobulins"/>
    <property type="match status" value="1"/>
</dbReference>
<dbReference type="Pfam" id="PF01833">
    <property type="entry name" value="TIG"/>
    <property type="match status" value="1"/>
</dbReference>
<dbReference type="PANTHER" id="PTHR23335">
    <property type="entry name" value="CALMODULIN-BINDING TRANSCRIPTION ACTIVATOR CAMTA"/>
    <property type="match status" value="1"/>
</dbReference>
<dbReference type="PROSITE" id="PS50088">
    <property type="entry name" value="ANK_REPEAT"/>
    <property type="match status" value="2"/>
</dbReference>
<comment type="caution">
    <text evidence="5">The sequence shown here is derived from an EMBL/GenBank/DDBJ whole genome shotgun (WGS) entry which is preliminary data.</text>
</comment>
<dbReference type="PROSITE" id="PS50297">
    <property type="entry name" value="ANK_REP_REGION"/>
    <property type="match status" value="1"/>
</dbReference>
<dbReference type="InterPro" id="IPR057962">
    <property type="entry name" value="SPT23_MGA2_DBD"/>
</dbReference>
<dbReference type="InterPro" id="IPR002110">
    <property type="entry name" value="Ankyrin_rpt"/>
</dbReference>
<dbReference type="GO" id="GO:0005634">
    <property type="term" value="C:nucleus"/>
    <property type="evidence" value="ECO:0007669"/>
    <property type="project" value="TreeGrafter"/>
</dbReference>
<dbReference type="Pfam" id="PF12796">
    <property type="entry name" value="Ank_2"/>
    <property type="match status" value="1"/>
</dbReference>
<dbReference type="Pfam" id="PF25603">
    <property type="entry name" value="SPT23_MGA2_DBD"/>
    <property type="match status" value="1"/>
</dbReference>
<dbReference type="SMART" id="SM00248">
    <property type="entry name" value="ANK"/>
    <property type="match status" value="3"/>
</dbReference>
<dbReference type="GO" id="GO:0003712">
    <property type="term" value="F:transcription coregulator activity"/>
    <property type="evidence" value="ECO:0007669"/>
    <property type="project" value="TreeGrafter"/>
</dbReference>
<feature type="repeat" description="ANK" evidence="2">
    <location>
        <begin position="956"/>
        <end position="988"/>
    </location>
</feature>
<dbReference type="SMART" id="SM00429">
    <property type="entry name" value="IPT"/>
    <property type="match status" value="1"/>
</dbReference>
<feature type="compositionally biased region" description="Basic and acidic residues" evidence="3">
    <location>
        <begin position="99"/>
        <end position="111"/>
    </location>
</feature>
<dbReference type="InterPro" id="IPR013783">
    <property type="entry name" value="Ig-like_fold"/>
</dbReference>
<feature type="domain" description="IPT/TIG" evidence="4">
    <location>
        <begin position="746"/>
        <end position="831"/>
    </location>
</feature>
<feature type="region of interest" description="Disordered" evidence="3">
    <location>
        <begin position="626"/>
        <end position="652"/>
    </location>
</feature>
<feature type="compositionally biased region" description="Polar residues" evidence="3">
    <location>
        <begin position="510"/>
        <end position="534"/>
    </location>
</feature>
<feature type="compositionally biased region" description="Polar residues" evidence="3">
    <location>
        <begin position="688"/>
        <end position="698"/>
    </location>
</feature>
<gene>
    <name evidence="5" type="ORF">BCR42DRAFT_130729</name>
</gene>
<feature type="compositionally biased region" description="Low complexity" evidence="3">
    <location>
        <begin position="123"/>
        <end position="139"/>
    </location>
</feature>
<accession>A0A1X2IXI5</accession>
<dbReference type="SUPFAM" id="SSF81296">
    <property type="entry name" value="E set domains"/>
    <property type="match status" value="1"/>
</dbReference>
<dbReference type="GO" id="GO:0003690">
    <property type="term" value="F:double-stranded DNA binding"/>
    <property type="evidence" value="ECO:0007669"/>
    <property type="project" value="TreeGrafter"/>
</dbReference>
<dbReference type="PANTHER" id="PTHR23335:SF1">
    <property type="entry name" value="CALMODULIN-BINDING TRANSCRIPTION ACTIVATOR, ISOFORM F"/>
    <property type="match status" value="1"/>
</dbReference>
<evidence type="ECO:0000256" key="1">
    <source>
        <dbReference type="ARBA" id="ARBA00023043"/>
    </source>
</evidence>
<feature type="region of interest" description="Disordered" evidence="3">
    <location>
        <begin position="688"/>
        <end position="725"/>
    </location>
</feature>
<feature type="region of interest" description="Disordered" evidence="3">
    <location>
        <begin position="454"/>
        <end position="602"/>
    </location>
</feature>
<feature type="compositionally biased region" description="Low complexity" evidence="3">
    <location>
        <begin position="17"/>
        <end position="48"/>
    </location>
</feature>
<keyword evidence="6" id="KW-1185">Reference proteome</keyword>
<feature type="region of interest" description="Disordered" evidence="3">
    <location>
        <begin position="1"/>
        <end position="49"/>
    </location>
</feature>
<dbReference type="InterPro" id="IPR036770">
    <property type="entry name" value="Ankyrin_rpt-contain_sf"/>
</dbReference>
<name>A0A1X2IXI5_9FUNG</name>
<evidence type="ECO:0000259" key="4">
    <source>
        <dbReference type="SMART" id="SM00429"/>
    </source>
</evidence>
<feature type="compositionally biased region" description="Low complexity" evidence="3">
    <location>
        <begin position="701"/>
        <end position="723"/>
    </location>
</feature>
<dbReference type="Proteomes" id="UP000193560">
    <property type="component" value="Unassembled WGS sequence"/>
</dbReference>
<feature type="compositionally biased region" description="Polar residues" evidence="3">
    <location>
        <begin position="1"/>
        <end position="11"/>
    </location>
</feature>
<reference evidence="5 6" key="1">
    <citation type="submission" date="2016-07" db="EMBL/GenBank/DDBJ databases">
        <title>Pervasive Adenine N6-methylation of Active Genes in Fungi.</title>
        <authorList>
            <consortium name="DOE Joint Genome Institute"/>
            <person name="Mondo S.J."/>
            <person name="Dannebaum R.O."/>
            <person name="Kuo R.C."/>
            <person name="Labutti K."/>
            <person name="Haridas S."/>
            <person name="Kuo A."/>
            <person name="Salamov A."/>
            <person name="Ahrendt S.R."/>
            <person name="Lipzen A."/>
            <person name="Sullivan W."/>
            <person name="Andreopoulos W.B."/>
            <person name="Clum A."/>
            <person name="Lindquist E."/>
            <person name="Daum C."/>
            <person name="Ramamoorthy G.K."/>
            <person name="Gryganskyi A."/>
            <person name="Culley D."/>
            <person name="Magnuson J.K."/>
            <person name="James T.Y."/>
            <person name="O'Malley M.A."/>
            <person name="Stajich J.E."/>
            <person name="Spatafora J.W."/>
            <person name="Visel A."/>
            <person name="Grigoriev I.V."/>
        </authorList>
    </citation>
    <scope>NUCLEOTIDE SEQUENCE [LARGE SCALE GENOMIC DNA]</scope>
    <source>
        <strain evidence="5 6">NRRL 1336</strain>
    </source>
</reference>
<dbReference type="EMBL" id="MCGE01000003">
    <property type="protein sequence ID" value="ORZ23181.1"/>
    <property type="molecule type" value="Genomic_DNA"/>
</dbReference>
<proteinExistence type="predicted"/>
<feature type="region of interest" description="Disordered" evidence="3">
    <location>
        <begin position="99"/>
        <end position="170"/>
    </location>
</feature>
<dbReference type="InterPro" id="IPR014756">
    <property type="entry name" value="Ig_E-set"/>
</dbReference>